<dbReference type="AlphaFoldDB" id="W9YW47"/>
<evidence type="ECO:0000256" key="11">
    <source>
        <dbReference type="SAM" id="MobiDB-lite"/>
    </source>
</evidence>
<keyword evidence="13" id="KW-1185">Reference proteome</keyword>
<comment type="subcellular location">
    <subcellularLocation>
        <location evidence="1">Membrane</location>
        <topology evidence="1">Multi-pass membrane protein</topology>
    </subcellularLocation>
</comment>
<dbReference type="PIRSF" id="PIRSF002450">
    <property type="entry name" value="K+_transpter_TRK"/>
    <property type="match status" value="1"/>
</dbReference>
<name>W9YW47_9EURO</name>
<dbReference type="GeneID" id="19157168"/>
<feature type="transmembrane region" description="Helical" evidence="10">
    <location>
        <begin position="697"/>
        <end position="721"/>
    </location>
</feature>
<evidence type="ECO:0000256" key="4">
    <source>
        <dbReference type="ARBA" id="ARBA00022538"/>
    </source>
</evidence>
<comment type="similarity">
    <text evidence="2 10">Belongs to the TrkH potassium transport family.</text>
</comment>
<evidence type="ECO:0000256" key="8">
    <source>
        <dbReference type="ARBA" id="ARBA00023065"/>
    </source>
</evidence>
<dbReference type="InterPro" id="IPR015958">
    <property type="entry name" value="Trk1_fungi"/>
</dbReference>
<dbReference type="InterPro" id="IPR003445">
    <property type="entry name" value="Cat_transpt"/>
</dbReference>
<feature type="transmembrane region" description="Helical" evidence="10">
    <location>
        <begin position="479"/>
        <end position="498"/>
    </location>
</feature>
<evidence type="ECO:0000256" key="5">
    <source>
        <dbReference type="ARBA" id="ARBA00022692"/>
    </source>
</evidence>
<dbReference type="GO" id="GO:1990573">
    <property type="term" value="P:potassium ion import across plasma membrane"/>
    <property type="evidence" value="ECO:0007669"/>
    <property type="project" value="TreeGrafter"/>
</dbReference>
<evidence type="ECO:0000256" key="10">
    <source>
        <dbReference type="PIRNR" id="PIRNR002450"/>
    </source>
</evidence>
<keyword evidence="9 10" id="KW-0472">Membrane</keyword>
<feature type="transmembrane region" description="Helical" evidence="10">
    <location>
        <begin position="673"/>
        <end position="691"/>
    </location>
</feature>
<dbReference type="GO" id="GO:0030007">
    <property type="term" value="P:intracellular potassium ion homeostasis"/>
    <property type="evidence" value="ECO:0007669"/>
    <property type="project" value="UniProtKB-UniRule"/>
</dbReference>
<evidence type="ECO:0000313" key="13">
    <source>
        <dbReference type="Proteomes" id="UP000019484"/>
    </source>
</evidence>
<feature type="transmembrane region" description="Helical" evidence="10">
    <location>
        <begin position="45"/>
        <end position="63"/>
    </location>
</feature>
<feature type="region of interest" description="Disordered" evidence="11">
    <location>
        <begin position="316"/>
        <end position="360"/>
    </location>
</feature>
<keyword evidence="7 10" id="KW-1133">Transmembrane helix</keyword>
<evidence type="ECO:0000256" key="1">
    <source>
        <dbReference type="ARBA" id="ARBA00004141"/>
    </source>
</evidence>
<evidence type="ECO:0000313" key="12">
    <source>
        <dbReference type="EMBL" id="EXJ93875.1"/>
    </source>
</evidence>
<dbReference type="PANTHER" id="PTHR31064:SF30">
    <property type="entry name" value="HIGH-AFFINITY POTASSIUM TRANSPORT PROTEIN-RELATED"/>
    <property type="match status" value="1"/>
</dbReference>
<proteinExistence type="inferred from homology"/>
<feature type="region of interest" description="Disordered" evidence="11">
    <location>
        <begin position="165"/>
        <end position="278"/>
    </location>
</feature>
<gene>
    <name evidence="12" type="ORF">A1O1_02268</name>
</gene>
<keyword evidence="3 10" id="KW-0813">Transport</keyword>
<dbReference type="GO" id="GO:0140107">
    <property type="term" value="F:high-affinity potassium ion transmembrane transporter activity"/>
    <property type="evidence" value="ECO:0007669"/>
    <property type="project" value="TreeGrafter"/>
</dbReference>
<dbReference type="InterPro" id="IPR004773">
    <property type="entry name" value="K/Na_transp_Trk1/HKT1"/>
</dbReference>
<dbReference type="RefSeq" id="XP_007721369.1">
    <property type="nucleotide sequence ID" value="XM_007723179.1"/>
</dbReference>
<dbReference type="Proteomes" id="UP000019484">
    <property type="component" value="Unassembled WGS sequence"/>
</dbReference>
<keyword evidence="6 10" id="KW-0630">Potassium</keyword>
<comment type="caution">
    <text evidence="12">The sequence shown here is derived from an EMBL/GenBank/DDBJ whole genome shotgun (WGS) entry which is preliminary data.</text>
</comment>
<evidence type="ECO:0000256" key="7">
    <source>
        <dbReference type="ARBA" id="ARBA00022989"/>
    </source>
</evidence>
<dbReference type="EMBL" id="AMWN01000002">
    <property type="protein sequence ID" value="EXJ93875.1"/>
    <property type="molecule type" value="Genomic_DNA"/>
</dbReference>
<reference evidence="12 13" key="1">
    <citation type="submission" date="2013-03" db="EMBL/GenBank/DDBJ databases">
        <title>The Genome Sequence of Capronia coronata CBS 617.96.</title>
        <authorList>
            <consortium name="The Broad Institute Genomics Platform"/>
            <person name="Cuomo C."/>
            <person name="de Hoog S."/>
            <person name="Gorbushina A."/>
            <person name="Walker B."/>
            <person name="Young S.K."/>
            <person name="Zeng Q."/>
            <person name="Gargeya S."/>
            <person name="Fitzgerald M."/>
            <person name="Haas B."/>
            <person name="Abouelleil A."/>
            <person name="Allen A.W."/>
            <person name="Alvarado L."/>
            <person name="Arachchi H.M."/>
            <person name="Berlin A.M."/>
            <person name="Chapman S.B."/>
            <person name="Gainer-Dewar J."/>
            <person name="Goldberg J."/>
            <person name="Griggs A."/>
            <person name="Gujja S."/>
            <person name="Hansen M."/>
            <person name="Howarth C."/>
            <person name="Imamovic A."/>
            <person name="Ireland A."/>
            <person name="Larimer J."/>
            <person name="McCowan C."/>
            <person name="Murphy C."/>
            <person name="Pearson M."/>
            <person name="Poon T.W."/>
            <person name="Priest M."/>
            <person name="Roberts A."/>
            <person name="Saif S."/>
            <person name="Shea T."/>
            <person name="Sisk P."/>
            <person name="Sykes S."/>
            <person name="Wortman J."/>
            <person name="Nusbaum C."/>
            <person name="Birren B."/>
        </authorList>
    </citation>
    <scope>NUCLEOTIDE SEQUENCE [LARGE SCALE GENOMIC DNA]</scope>
    <source>
        <strain evidence="12 13">CBS 617.96</strain>
    </source>
</reference>
<feature type="transmembrane region" description="Helical" evidence="10">
    <location>
        <begin position="549"/>
        <end position="571"/>
    </location>
</feature>
<evidence type="ECO:0000256" key="3">
    <source>
        <dbReference type="ARBA" id="ARBA00022448"/>
    </source>
</evidence>
<dbReference type="OrthoDB" id="9999863at2759"/>
<evidence type="ECO:0000256" key="9">
    <source>
        <dbReference type="ARBA" id="ARBA00023136"/>
    </source>
</evidence>
<feature type="transmembrane region" description="Helical" evidence="10">
    <location>
        <begin position="416"/>
        <end position="440"/>
    </location>
</feature>
<evidence type="ECO:0000256" key="2">
    <source>
        <dbReference type="ARBA" id="ARBA00009137"/>
    </source>
</evidence>
<accession>W9YW47</accession>
<dbReference type="eggNOG" id="KOG1341">
    <property type="taxonomic scope" value="Eukaryota"/>
</dbReference>
<evidence type="ECO:0000256" key="6">
    <source>
        <dbReference type="ARBA" id="ARBA00022958"/>
    </source>
</evidence>
<keyword evidence="5 10" id="KW-0812">Transmembrane</keyword>
<keyword evidence="8 10" id="KW-0406">Ion transport</keyword>
<feature type="region of interest" description="Disordered" evidence="11">
    <location>
        <begin position="799"/>
        <end position="824"/>
    </location>
</feature>
<protein>
    <recommendedName>
        <fullName evidence="10">Potassium transport protein</fullName>
    </recommendedName>
</protein>
<dbReference type="STRING" id="1182541.W9YW47"/>
<dbReference type="Pfam" id="PF02386">
    <property type="entry name" value="TrkH"/>
    <property type="match status" value="1"/>
</dbReference>
<dbReference type="GO" id="GO:0005886">
    <property type="term" value="C:plasma membrane"/>
    <property type="evidence" value="ECO:0007669"/>
    <property type="project" value="InterPro"/>
</dbReference>
<feature type="compositionally biased region" description="Polar residues" evidence="11">
    <location>
        <begin position="832"/>
        <end position="841"/>
    </location>
</feature>
<dbReference type="NCBIfam" id="TIGR00934">
    <property type="entry name" value="2a38euk"/>
    <property type="match status" value="1"/>
</dbReference>
<feature type="compositionally biased region" description="Basic and acidic residues" evidence="11">
    <location>
        <begin position="316"/>
        <end position="328"/>
    </location>
</feature>
<dbReference type="PANTHER" id="PTHR31064">
    <property type="entry name" value="POTASSIUM TRANSPORT PROTEIN DDB_G0292412-RELATED"/>
    <property type="match status" value="1"/>
</dbReference>
<organism evidence="12 13">
    <name type="scientific">Capronia coronata CBS 617.96</name>
    <dbReference type="NCBI Taxonomy" id="1182541"/>
    <lineage>
        <taxon>Eukaryota</taxon>
        <taxon>Fungi</taxon>
        <taxon>Dikarya</taxon>
        <taxon>Ascomycota</taxon>
        <taxon>Pezizomycotina</taxon>
        <taxon>Eurotiomycetes</taxon>
        <taxon>Chaetothyriomycetidae</taxon>
        <taxon>Chaetothyriales</taxon>
        <taxon>Herpotrichiellaceae</taxon>
        <taxon>Capronia</taxon>
    </lineage>
</organism>
<sequence>MSSSDSVASGRTAPQWAKETWEFLQQNVFPEVFVKRRLNFITIHYIYVMGMSIILSVIIFGIGDIPYIDALFFASGSCTQSGLNTIDVNNLHTSQQVMLYLGAMFCNPIIVHSAVVFVRLYWFEKRFKDVVRNTNLIRRTRSRARTETFGKDDLEQNGSLGVRGRAIRILRNNTRGRSDSRGNKDGPQQHANGKAVESSNTSGTETEKPQDQAGPEDPLRLQTSRSTDDLRLPQQLSPELHIRFLENQRNPSDTTALRIPSPREFERGGRPQNVNNGIDGTLLQKVTSEPDLPTTAERRSIDFSPRAEGGRAHITIDEPRPLRDRNDRTTTFPRLNTRQSTQARQTFDSSDPGSNLRRRRSNTFRTLTRSNTGRTLDPAPYLSWQPTIGRNSLFVGLTEEQREELGGIEYRALKTLALILVVYFFAFHILGIVCMVPWILNTSYGKVVTGQGQGRVWWGFFTSASAFNDLGFTLTRDSMISFGNAIFPMLLLSFLIIIGNTGFPCMLRLTIWLITKFVSIGGPLWEELRFLLDHPRRCFTLLFPGDATWWLFAILVVLNAVDLIFFIILDLNDPVITKMSGGIRFVDGLFQAASTRTAGFAVVSLSDLHPAIQVSYLIMMYISVFPIAISMRRTNVYEEKSLGIYGKGSAEETDEKEPSYVGAHLRRQLSFDLWYVFLGMFIIAIVEGGKLENTNEYAFTLFSVLFEIVSAYGTVGLSLGYPGINASFSAKFRTLSKLIIIAMQIRGRHRGLPYELDRAILLPSESLQAKEAKEAERMAMRVRRRSSGGQSMISAVDGQMEGRRFRPETGLSSGTHAGHGDDDQLRARANTNRTHHSTASGSELPPHHGARHGLGAALYKLTSEIDSIKEESGRILP</sequence>
<feature type="compositionally biased region" description="Polar residues" evidence="11">
    <location>
        <begin position="329"/>
        <end position="353"/>
    </location>
</feature>
<feature type="transmembrane region" description="Helical" evidence="10">
    <location>
        <begin position="97"/>
        <end position="122"/>
    </location>
</feature>
<keyword evidence="4 10" id="KW-0633">Potassium transport</keyword>
<dbReference type="HOGENOM" id="CLU_005947_0_1_1"/>
<feature type="transmembrane region" description="Helical" evidence="10">
    <location>
        <begin position="611"/>
        <end position="631"/>
    </location>
</feature>
<dbReference type="InterPro" id="IPR051143">
    <property type="entry name" value="TrkH_K-transport"/>
</dbReference>
<feature type="region of interest" description="Disordered" evidence="11">
    <location>
        <begin position="832"/>
        <end position="851"/>
    </location>
</feature>